<evidence type="ECO:0008006" key="7">
    <source>
        <dbReference type="Google" id="ProtNLM"/>
    </source>
</evidence>
<dbReference type="InterPro" id="IPR029006">
    <property type="entry name" value="ADF-H/Gelsolin-like_dom_sf"/>
</dbReference>
<feature type="region of interest" description="Disordered" evidence="2">
    <location>
        <begin position="123"/>
        <end position="171"/>
    </location>
</feature>
<dbReference type="STRING" id="747725.A0A168KCL1"/>
<dbReference type="GO" id="GO:0051015">
    <property type="term" value="F:actin filament binding"/>
    <property type="evidence" value="ECO:0007669"/>
    <property type="project" value="TreeGrafter"/>
</dbReference>
<dbReference type="Gene3D" id="3.40.20.10">
    <property type="entry name" value="Severin"/>
    <property type="match status" value="1"/>
</dbReference>
<feature type="domain" description="PH" evidence="3">
    <location>
        <begin position="468"/>
        <end position="568"/>
    </location>
</feature>
<evidence type="ECO:0000259" key="4">
    <source>
        <dbReference type="PROSITE" id="PS51263"/>
    </source>
</evidence>
<keyword evidence="1" id="KW-0175">Coiled coil</keyword>
<feature type="region of interest" description="Disordered" evidence="2">
    <location>
        <begin position="184"/>
        <end position="212"/>
    </location>
</feature>
<feature type="region of interest" description="Disordered" evidence="2">
    <location>
        <begin position="363"/>
        <end position="401"/>
    </location>
</feature>
<evidence type="ECO:0000313" key="5">
    <source>
        <dbReference type="EMBL" id="OAD02248.1"/>
    </source>
</evidence>
<dbReference type="OrthoDB" id="2123378at2759"/>
<feature type="domain" description="ADF-H" evidence="4">
    <location>
        <begin position="1"/>
        <end position="122"/>
    </location>
</feature>
<feature type="coiled-coil region" evidence="1">
    <location>
        <begin position="278"/>
        <end position="331"/>
    </location>
</feature>
<dbReference type="CDD" id="cd00821">
    <property type="entry name" value="PH"/>
    <property type="match status" value="1"/>
</dbReference>
<dbReference type="InterPro" id="IPR002108">
    <property type="entry name" value="ADF-H"/>
</dbReference>
<dbReference type="EMBL" id="AMYB01000005">
    <property type="protein sequence ID" value="OAD02248.1"/>
    <property type="molecule type" value="Genomic_DNA"/>
</dbReference>
<keyword evidence="6" id="KW-1185">Reference proteome</keyword>
<sequence>MCNINDPRILNAYIAITEDEPTDWLILGYRDTRDVISLYASGVHGLSEFRNNLTNEILFGFVRVEDKFILITYVPDSVSGVRRARALVHSRAVAGVLELSHAQFTASSLSDLSDTNVRTRLKLGQNQVPNRPRSVTKRASFVVQQRRRRSGTYSPSPATPTPSSPSPISERNLKLHLNTTEEPYSYYEDSSDRMTATPTPSTPTSVASSSYNNSESPYFAVATDNNASFSAVVDEQERKRLQDHTEAMLQFQLSKKKELEEARFRQFQRDQQEERFKREQSIKRIEEEEKRQSLLQQQKATKQKELPKWQQELIQRKLKKQQEQQQAAKDQPLSTTVVELRPTQPNEKSLKPLQQLQRPALSKIQIPERPSSPALQTPLQMVQLKSTPRSSTMPVEPKKRESVLLKQRSVHDFQAKKAEDTTPSPFIATLVEEPATVNIAVAAEPVIAASPDVIKKEEVKVPSEATVSTLMTGFISVQTNVSPFWKRRYFVINNQAFLLYKDEMSKDAMSTVNYSQDVKRIAPADEDEDTFVPNSYMIYTKQGDSYQLLADDKKFGKQIYATLKQLAV</sequence>
<dbReference type="PANTHER" id="PTHR10829:SF25">
    <property type="entry name" value="DREBRIN-LIKE PROTEIN"/>
    <property type="match status" value="1"/>
</dbReference>
<dbReference type="SUPFAM" id="SSF55753">
    <property type="entry name" value="Actin depolymerizing proteins"/>
    <property type="match status" value="1"/>
</dbReference>
<dbReference type="InterPro" id="IPR011993">
    <property type="entry name" value="PH-like_dom_sf"/>
</dbReference>
<evidence type="ECO:0000256" key="1">
    <source>
        <dbReference type="SAM" id="Coils"/>
    </source>
</evidence>
<dbReference type="AlphaFoldDB" id="A0A168KCL1"/>
<dbReference type="SUPFAM" id="SSF50729">
    <property type="entry name" value="PH domain-like"/>
    <property type="match status" value="1"/>
</dbReference>
<dbReference type="GO" id="GO:0005884">
    <property type="term" value="C:actin filament"/>
    <property type="evidence" value="ECO:0007669"/>
    <property type="project" value="TreeGrafter"/>
</dbReference>
<dbReference type="PANTHER" id="PTHR10829">
    <property type="entry name" value="CORTACTIN AND DREBRIN"/>
    <property type="match status" value="1"/>
</dbReference>
<dbReference type="SMART" id="SM00102">
    <property type="entry name" value="ADF"/>
    <property type="match status" value="1"/>
</dbReference>
<dbReference type="PROSITE" id="PS51263">
    <property type="entry name" value="ADF_H"/>
    <property type="match status" value="1"/>
</dbReference>
<dbReference type="GO" id="GO:0030833">
    <property type="term" value="P:regulation of actin filament polymerization"/>
    <property type="evidence" value="ECO:0007669"/>
    <property type="project" value="TreeGrafter"/>
</dbReference>
<dbReference type="Gene3D" id="2.30.29.30">
    <property type="entry name" value="Pleckstrin-homology domain (PH domain)/Phosphotyrosine-binding domain (PTB)"/>
    <property type="match status" value="1"/>
</dbReference>
<dbReference type="InterPro" id="IPR001849">
    <property type="entry name" value="PH_domain"/>
</dbReference>
<dbReference type="PROSITE" id="PS50003">
    <property type="entry name" value="PH_DOMAIN"/>
    <property type="match status" value="1"/>
</dbReference>
<protein>
    <recommendedName>
        <fullName evidence="7">ADF-H domain-containing protein</fullName>
    </recommendedName>
</protein>
<feature type="compositionally biased region" description="Polar residues" evidence="2">
    <location>
        <begin position="373"/>
        <end position="393"/>
    </location>
</feature>
<dbReference type="VEuPathDB" id="FungiDB:MUCCIDRAFT_111616"/>
<name>A0A168KCL1_MUCCL</name>
<comment type="caution">
    <text evidence="5">The sequence shown here is derived from an EMBL/GenBank/DDBJ whole genome shotgun (WGS) entry which is preliminary data.</text>
</comment>
<evidence type="ECO:0000313" key="6">
    <source>
        <dbReference type="Proteomes" id="UP000077051"/>
    </source>
</evidence>
<organism evidence="5 6">
    <name type="scientific">Mucor lusitanicus CBS 277.49</name>
    <dbReference type="NCBI Taxonomy" id="747725"/>
    <lineage>
        <taxon>Eukaryota</taxon>
        <taxon>Fungi</taxon>
        <taxon>Fungi incertae sedis</taxon>
        <taxon>Mucoromycota</taxon>
        <taxon>Mucoromycotina</taxon>
        <taxon>Mucoromycetes</taxon>
        <taxon>Mucorales</taxon>
        <taxon>Mucorineae</taxon>
        <taxon>Mucoraceae</taxon>
        <taxon>Mucor</taxon>
    </lineage>
</organism>
<gene>
    <name evidence="5" type="ORF">MUCCIDRAFT_111616</name>
</gene>
<feature type="compositionally biased region" description="Low complexity" evidence="2">
    <location>
        <begin position="195"/>
        <end position="212"/>
    </location>
</feature>
<dbReference type="GO" id="GO:0030864">
    <property type="term" value="C:cortical actin cytoskeleton"/>
    <property type="evidence" value="ECO:0007669"/>
    <property type="project" value="TreeGrafter"/>
</dbReference>
<proteinExistence type="predicted"/>
<dbReference type="Pfam" id="PF00241">
    <property type="entry name" value="Cofilin_ADF"/>
    <property type="match status" value="1"/>
</dbReference>
<evidence type="ECO:0000259" key="3">
    <source>
        <dbReference type="PROSITE" id="PS50003"/>
    </source>
</evidence>
<accession>A0A168KCL1</accession>
<evidence type="ECO:0000256" key="2">
    <source>
        <dbReference type="SAM" id="MobiDB-lite"/>
    </source>
</evidence>
<dbReference type="Proteomes" id="UP000077051">
    <property type="component" value="Unassembled WGS sequence"/>
</dbReference>
<reference evidence="5 6" key="1">
    <citation type="submission" date="2015-06" db="EMBL/GenBank/DDBJ databases">
        <title>Expansion of signal transduction pathways in fungi by whole-genome duplication.</title>
        <authorList>
            <consortium name="DOE Joint Genome Institute"/>
            <person name="Corrochano L.M."/>
            <person name="Kuo A."/>
            <person name="Marcet-Houben M."/>
            <person name="Polaino S."/>
            <person name="Salamov A."/>
            <person name="Villalobos J.M."/>
            <person name="Alvarez M.I."/>
            <person name="Avalos J."/>
            <person name="Benito E.P."/>
            <person name="Benoit I."/>
            <person name="Burger G."/>
            <person name="Camino L.P."/>
            <person name="Canovas D."/>
            <person name="Cerda-Olmedo E."/>
            <person name="Cheng J.-F."/>
            <person name="Dominguez A."/>
            <person name="Elias M."/>
            <person name="Eslava A.P."/>
            <person name="Glaser F."/>
            <person name="Grimwood J."/>
            <person name="Gutierrez G."/>
            <person name="Heitman J."/>
            <person name="Henrissat B."/>
            <person name="Iturriaga E.A."/>
            <person name="Lang B.F."/>
            <person name="Lavin J.L."/>
            <person name="Lee S."/>
            <person name="Li W."/>
            <person name="Lindquist E."/>
            <person name="Lopez-Garcia S."/>
            <person name="Luque E.M."/>
            <person name="Marcos A.T."/>
            <person name="Martin J."/>
            <person name="Mccluskey K."/>
            <person name="Medina H.R."/>
            <person name="Miralles-Duran A."/>
            <person name="Miyazaki A."/>
            <person name="Munoz-Torres E."/>
            <person name="Oguiza J.A."/>
            <person name="Ohm R."/>
            <person name="Olmedo M."/>
            <person name="Orejas M."/>
            <person name="Ortiz-Castellanos L."/>
            <person name="Pisabarro A.G."/>
            <person name="Rodriguez-Romero J."/>
            <person name="Ruiz-Herrera J."/>
            <person name="Ruiz-Vazquez R."/>
            <person name="Sanz C."/>
            <person name="Schackwitz W."/>
            <person name="Schmutz J."/>
            <person name="Shahriari M."/>
            <person name="Shelest E."/>
            <person name="Silva-Franco F."/>
            <person name="Soanes D."/>
            <person name="Syed K."/>
            <person name="Tagua V.G."/>
            <person name="Talbot N.J."/>
            <person name="Thon M."/>
            <person name="De Vries R.P."/>
            <person name="Wiebenga A."/>
            <person name="Yadav J.S."/>
            <person name="Braun E.L."/>
            <person name="Baker S."/>
            <person name="Garre V."/>
            <person name="Horwitz B."/>
            <person name="Torres-Martinez S."/>
            <person name="Idnurm A."/>
            <person name="Herrera-Estrella A."/>
            <person name="Gabaldon T."/>
            <person name="Grigoriev I.V."/>
        </authorList>
    </citation>
    <scope>NUCLEOTIDE SEQUENCE [LARGE SCALE GENOMIC DNA]</scope>
    <source>
        <strain evidence="5 6">CBS 277.49</strain>
    </source>
</reference>